<feature type="compositionally biased region" description="Basic and acidic residues" evidence="3">
    <location>
        <begin position="10"/>
        <end position="23"/>
    </location>
</feature>
<dbReference type="InterPro" id="IPR036259">
    <property type="entry name" value="MFS_trans_sf"/>
</dbReference>
<dbReference type="PROSITE" id="PS50850">
    <property type="entry name" value="MFS"/>
    <property type="match status" value="1"/>
</dbReference>
<dbReference type="SUPFAM" id="SSF103473">
    <property type="entry name" value="MFS general substrate transporter"/>
    <property type="match status" value="1"/>
</dbReference>
<comment type="caution">
    <text evidence="6">The sequence shown here is derived from an EMBL/GenBank/DDBJ whole genome shotgun (WGS) entry which is preliminary data.</text>
</comment>
<dbReference type="InterPro" id="IPR020846">
    <property type="entry name" value="MFS_dom"/>
</dbReference>
<feature type="region of interest" description="Disordered" evidence="3">
    <location>
        <begin position="1"/>
        <end position="41"/>
    </location>
</feature>
<dbReference type="InterPro" id="IPR050327">
    <property type="entry name" value="Proton-linked_MCT"/>
</dbReference>
<feature type="transmembrane region" description="Helical" evidence="4">
    <location>
        <begin position="206"/>
        <end position="226"/>
    </location>
</feature>
<evidence type="ECO:0000313" key="6">
    <source>
        <dbReference type="EMBL" id="CAH2354783.1"/>
    </source>
</evidence>
<comment type="subcellular location">
    <subcellularLocation>
        <location evidence="1">Membrane</location>
        <topology evidence="1">Multi-pass membrane protein</topology>
    </subcellularLocation>
</comment>
<evidence type="ECO:0000256" key="1">
    <source>
        <dbReference type="ARBA" id="ARBA00004141"/>
    </source>
</evidence>
<feature type="transmembrane region" description="Helical" evidence="4">
    <location>
        <begin position="48"/>
        <end position="75"/>
    </location>
</feature>
<feature type="transmembrane region" description="Helical" evidence="4">
    <location>
        <begin position="384"/>
        <end position="403"/>
    </location>
</feature>
<keyword evidence="4" id="KW-0472">Membrane</keyword>
<keyword evidence="7" id="KW-1185">Reference proteome</keyword>
<feature type="domain" description="Major facilitator superfamily (MFS) profile" evidence="5">
    <location>
        <begin position="46"/>
        <end position="500"/>
    </location>
</feature>
<dbReference type="AlphaFoldDB" id="A0A9P0W0P6"/>
<dbReference type="EMBL" id="CAKXYY010000019">
    <property type="protein sequence ID" value="CAH2354783.1"/>
    <property type="molecule type" value="Genomic_DNA"/>
</dbReference>
<evidence type="ECO:0000256" key="2">
    <source>
        <dbReference type="ARBA" id="ARBA00006727"/>
    </source>
</evidence>
<evidence type="ECO:0000259" key="5">
    <source>
        <dbReference type="PROSITE" id="PS50850"/>
    </source>
</evidence>
<evidence type="ECO:0000256" key="4">
    <source>
        <dbReference type="SAM" id="Phobius"/>
    </source>
</evidence>
<evidence type="ECO:0000256" key="3">
    <source>
        <dbReference type="SAM" id="MobiDB-lite"/>
    </source>
</evidence>
<proteinExistence type="inferred from homology"/>
<protein>
    <submittedName>
        <fullName evidence="6">Probable transporter Mch4p</fullName>
    </submittedName>
</protein>
<dbReference type="Gene3D" id="1.20.1250.20">
    <property type="entry name" value="MFS general substrate transporter like domains"/>
    <property type="match status" value="2"/>
</dbReference>
<dbReference type="Proteomes" id="UP000837801">
    <property type="component" value="Unassembled WGS sequence"/>
</dbReference>
<dbReference type="OrthoDB" id="6509908at2759"/>
<name>A0A9P0W0P6_9ASCO</name>
<dbReference type="Pfam" id="PF07690">
    <property type="entry name" value="MFS_1"/>
    <property type="match status" value="1"/>
</dbReference>
<feature type="transmembrane region" description="Helical" evidence="4">
    <location>
        <begin position="87"/>
        <end position="110"/>
    </location>
</feature>
<feature type="region of interest" description="Disordered" evidence="3">
    <location>
        <begin position="237"/>
        <end position="258"/>
    </location>
</feature>
<feature type="transmembrane region" description="Helical" evidence="4">
    <location>
        <begin position="409"/>
        <end position="435"/>
    </location>
</feature>
<feature type="transmembrane region" description="Helical" evidence="4">
    <location>
        <begin position="176"/>
        <end position="194"/>
    </location>
</feature>
<accession>A0A9P0W0P6</accession>
<keyword evidence="4" id="KW-0812">Transmembrane</keyword>
<evidence type="ECO:0000313" key="7">
    <source>
        <dbReference type="Proteomes" id="UP000837801"/>
    </source>
</evidence>
<reference evidence="6" key="1">
    <citation type="submission" date="2022-03" db="EMBL/GenBank/DDBJ databases">
        <authorList>
            <person name="Legras J.-L."/>
            <person name="Devillers H."/>
            <person name="Grondin C."/>
        </authorList>
    </citation>
    <scope>NUCLEOTIDE SEQUENCE</scope>
    <source>
        <strain evidence="6">CLIB 1423</strain>
    </source>
</reference>
<gene>
    <name evidence="6" type="ORF">CLIB1423_19S00210</name>
</gene>
<feature type="transmembrane region" description="Helical" evidence="4">
    <location>
        <begin position="475"/>
        <end position="494"/>
    </location>
</feature>
<feature type="transmembrane region" description="Helical" evidence="4">
    <location>
        <begin position="447"/>
        <end position="469"/>
    </location>
</feature>
<comment type="similarity">
    <text evidence="2">Belongs to the major facilitator superfamily. Monocarboxylate porter (TC 2.A.1.13) family.</text>
</comment>
<sequence length="509" mass="55003">MSRTSMSEIQVREDSSIHSHNPQDDYLEIDSQEGEPDDEYPEGGSRAYLVLVGSFIGLIANFGMLNSVGAIQTYISMNQLSSVKSSTVSWIFSIYFALAYFGGIVVGPFFDVRGATIPLVGGLILIVGGFIAVANCTSVWQFILSLSLCVGIGNALCITPLVGVISHWFYLKRGRAIGLATTGGSVGGIIIPLMLRGLYPKVGFSWAIRILALFSLVCMVISIVLAKGRLSLVQREKSKEKSSTKTKKKKSVPGNIDSADKASSVITTTSPPLTPTDDISLHTLTENRHESSPANKFKNLIGGKDVRYFNFANLLDVKYSLLIAGVFTEELSLMLIVTYFASYAIAQNVSESNSYLLLTVFNAAGVPGRWLPGYASDIIGHFNVMILMLVGLCLSIFLLWLPFGSNHGVLWAFSVLGGFFSSSILSLTPVCLGQITPVSKFGERYGMLYFFVSIGNLFGLPIGAAIIGSGSKHNYDMFVVLCGILAVVGSLCWLGSRYCIAGLQWNIKV</sequence>
<dbReference type="PANTHER" id="PTHR11360">
    <property type="entry name" value="MONOCARBOXYLATE TRANSPORTER"/>
    <property type="match status" value="1"/>
</dbReference>
<feature type="transmembrane region" description="Helical" evidence="4">
    <location>
        <begin position="319"/>
        <end position="342"/>
    </location>
</feature>
<dbReference type="InterPro" id="IPR011701">
    <property type="entry name" value="MFS"/>
</dbReference>
<feature type="transmembrane region" description="Helical" evidence="4">
    <location>
        <begin position="140"/>
        <end position="164"/>
    </location>
</feature>
<organism evidence="6 7">
    <name type="scientific">[Candida] railenensis</name>
    <dbReference type="NCBI Taxonomy" id="45579"/>
    <lineage>
        <taxon>Eukaryota</taxon>
        <taxon>Fungi</taxon>
        <taxon>Dikarya</taxon>
        <taxon>Ascomycota</taxon>
        <taxon>Saccharomycotina</taxon>
        <taxon>Pichiomycetes</taxon>
        <taxon>Debaryomycetaceae</taxon>
        <taxon>Kurtzmaniella</taxon>
    </lineage>
</organism>
<keyword evidence="4" id="KW-1133">Transmembrane helix</keyword>
<feature type="transmembrane region" description="Helical" evidence="4">
    <location>
        <begin position="117"/>
        <end position="134"/>
    </location>
</feature>
<dbReference type="GO" id="GO:0022857">
    <property type="term" value="F:transmembrane transporter activity"/>
    <property type="evidence" value="ECO:0007669"/>
    <property type="project" value="InterPro"/>
</dbReference>
<feature type="compositionally biased region" description="Acidic residues" evidence="3">
    <location>
        <begin position="25"/>
        <end position="41"/>
    </location>
</feature>
<dbReference type="PANTHER" id="PTHR11360:SF177">
    <property type="entry name" value="RIBOFLAVIN TRANSPORTER MCH5"/>
    <property type="match status" value="1"/>
</dbReference>
<dbReference type="GO" id="GO:0016020">
    <property type="term" value="C:membrane"/>
    <property type="evidence" value="ECO:0007669"/>
    <property type="project" value="UniProtKB-SubCell"/>
</dbReference>
<dbReference type="GO" id="GO:0032218">
    <property type="term" value="P:riboflavin transport"/>
    <property type="evidence" value="ECO:0007669"/>
    <property type="project" value="TreeGrafter"/>
</dbReference>
<feature type="transmembrane region" description="Helical" evidence="4">
    <location>
        <begin position="354"/>
        <end position="372"/>
    </location>
</feature>